<evidence type="ECO:0000256" key="7">
    <source>
        <dbReference type="ARBA" id="ARBA00022840"/>
    </source>
</evidence>
<dbReference type="EMBL" id="JXII01000004">
    <property type="protein sequence ID" value="KIH70994.1"/>
    <property type="molecule type" value="Genomic_DNA"/>
</dbReference>
<accession>A0A0C2HH75</accession>
<evidence type="ECO:0000256" key="6">
    <source>
        <dbReference type="ARBA" id="ARBA00022741"/>
    </source>
</evidence>
<evidence type="ECO:0000256" key="12">
    <source>
        <dbReference type="RuleBase" id="RU003784"/>
    </source>
</evidence>
<proteinExistence type="inferred from homology"/>
<dbReference type="PANTHER" id="PTHR11088">
    <property type="entry name" value="TRNA DIMETHYLALLYLTRANSFERASE"/>
    <property type="match status" value="1"/>
</dbReference>
<dbReference type="InterPro" id="IPR039657">
    <property type="entry name" value="Dimethylallyltransferase"/>
</dbReference>
<comment type="function">
    <text evidence="2 10 12">Catalyzes the transfer of a dimethylallyl group onto the adenine at position 37 in tRNAs that read codons beginning with uridine, leading to the formation of N6-(dimethylallyl)adenosine (i(6)A).</text>
</comment>
<evidence type="ECO:0000313" key="16">
    <source>
        <dbReference type="Proteomes" id="UP000031546"/>
    </source>
</evidence>
<dbReference type="SUPFAM" id="SSF52540">
    <property type="entry name" value="P-loop containing nucleoside triphosphate hydrolases"/>
    <property type="match status" value="1"/>
</dbReference>
<reference evidence="17" key="2">
    <citation type="submission" date="2020-04" db="EMBL/GenBank/DDBJ databases">
        <title>Genome analysis and biological profiling of marine Cellulosimicrobium funkei MOSEL-ME6.</title>
        <authorList>
            <person name="Tanveer F."/>
            <person name="Xie Y."/>
            <person name="Shinwari Z.K."/>
        </authorList>
    </citation>
    <scope>NUCLEOTIDE SEQUENCE [LARGE SCALE GENOMIC DNA]</scope>
    <source>
        <strain evidence="17">MOSEL-ME25</strain>
    </source>
</reference>
<evidence type="ECO:0000256" key="5">
    <source>
        <dbReference type="ARBA" id="ARBA00022694"/>
    </source>
</evidence>
<dbReference type="Proteomes" id="UP000527860">
    <property type="component" value="Unassembled WGS sequence"/>
</dbReference>
<evidence type="ECO:0000256" key="9">
    <source>
        <dbReference type="ARBA" id="ARBA00049563"/>
    </source>
</evidence>
<reference evidence="14 16" key="1">
    <citation type="submission" date="2015-01" db="EMBL/GenBank/DDBJ databases">
        <title>Genome sequences of high lactate-tolerant strain Salinicoccus roseus W12 with industrial interest.</title>
        <authorList>
            <person name="Wang H."/>
            <person name="Yu B."/>
        </authorList>
    </citation>
    <scope>NUCLEOTIDE SEQUENCE [LARGE SCALE GENOMIC DNA]</scope>
    <source>
        <strain evidence="14 16">W12</strain>
    </source>
</reference>
<comment type="catalytic activity">
    <reaction evidence="9 10 11">
        <text>adenosine(37) in tRNA + dimethylallyl diphosphate = N(6)-dimethylallyladenosine(37) in tRNA + diphosphate</text>
        <dbReference type="Rhea" id="RHEA:26482"/>
        <dbReference type="Rhea" id="RHEA-COMP:10162"/>
        <dbReference type="Rhea" id="RHEA-COMP:10375"/>
        <dbReference type="ChEBI" id="CHEBI:33019"/>
        <dbReference type="ChEBI" id="CHEBI:57623"/>
        <dbReference type="ChEBI" id="CHEBI:74411"/>
        <dbReference type="ChEBI" id="CHEBI:74415"/>
        <dbReference type="EC" id="2.5.1.75"/>
    </reaction>
</comment>
<dbReference type="GO" id="GO:0052381">
    <property type="term" value="F:tRNA dimethylallyltransferase activity"/>
    <property type="evidence" value="ECO:0007669"/>
    <property type="project" value="UniProtKB-UniRule"/>
</dbReference>
<comment type="caution">
    <text evidence="10">Lacks conserved residue(s) required for the propagation of feature annotation.</text>
</comment>
<keyword evidence="17" id="KW-1185">Reference proteome</keyword>
<evidence type="ECO:0000256" key="11">
    <source>
        <dbReference type="RuleBase" id="RU003783"/>
    </source>
</evidence>
<comment type="subunit">
    <text evidence="10">Monomer.</text>
</comment>
<evidence type="ECO:0000256" key="2">
    <source>
        <dbReference type="ARBA" id="ARBA00003213"/>
    </source>
</evidence>
<evidence type="ECO:0000256" key="10">
    <source>
        <dbReference type="HAMAP-Rule" id="MF_00185"/>
    </source>
</evidence>
<dbReference type="AlphaFoldDB" id="A0A0C2HH75"/>
<dbReference type="EMBL" id="JABEVU030000001">
    <property type="protein sequence ID" value="MDB0580221.1"/>
    <property type="molecule type" value="Genomic_DNA"/>
</dbReference>
<dbReference type="InterPro" id="IPR027417">
    <property type="entry name" value="P-loop_NTPase"/>
</dbReference>
<comment type="similarity">
    <text evidence="3 10 13">Belongs to the IPP transferase family.</text>
</comment>
<dbReference type="RefSeq" id="WP_040105594.1">
    <property type="nucleotide sequence ID" value="NZ_JABEVU030000001.1"/>
</dbReference>
<evidence type="ECO:0000256" key="4">
    <source>
        <dbReference type="ARBA" id="ARBA00022679"/>
    </source>
</evidence>
<feature type="binding site" evidence="10">
    <location>
        <begin position="12"/>
        <end position="19"/>
    </location>
    <ligand>
        <name>ATP</name>
        <dbReference type="ChEBI" id="CHEBI:30616"/>
    </ligand>
</feature>
<dbReference type="Proteomes" id="UP000031546">
    <property type="component" value="Unassembled WGS sequence"/>
</dbReference>
<dbReference type="Gene3D" id="3.40.50.300">
    <property type="entry name" value="P-loop containing nucleotide triphosphate hydrolases"/>
    <property type="match status" value="1"/>
</dbReference>
<dbReference type="STRING" id="45670.SN16_05395"/>
<feature type="site" description="Interaction with substrate tRNA" evidence="10">
    <location>
        <position position="103"/>
    </location>
</feature>
<feature type="region of interest" description="Interaction with substrate tRNA" evidence="10">
    <location>
        <begin position="37"/>
        <end position="40"/>
    </location>
</feature>
<dbReference type="NCBIfam" id="TIGR00174">
    <property type="entry name" value="miaA"/>
    <property type="match status" value="1"/>
</dbReference>
<dbReference type="GeneID" id="77844983"/>
<evidence type="ECO:0000313" key="17">
    <source>
        <dbReference type="Proteomes" id="UP000527860"/>
    </source>
</evidence>
<evidence type="ECO:0000313" key="15">
    <source>
        <dbReference type="EMBL" id="MDB0580221.1"/>
    </source>
</evidence>
<dbReference type="GO" id="GO:0006400">
    <property type="term" value="P:tRNA modification"/>
    <property type="evidence" value="ECO:0007669"/>
    <property type="project" value="TreeGrafter"/>
</dbReference>
<keyword evidence="7 10" id="KW-0067">ATP-binding</keyword>
<keyword evidence="8 10" id="KW-0460">Magnesium</keyword>
<keyword evidence="4 10" id="KW-0808">Transferase</keyword>
<dbReference type="InterPro" id="IPR018022">
    <property type="entry name" value="IPT"/>
</dbReference>
<dbReference type="HAMAP" id="MF_00185">
    <property type="entry name" value="IPP_trans"/>
    <property type="match status" value="1"/>
</dbReference>
<feature type="binding site" evidence="10">
    <location>
        <begin position="14"/>
        <end position="19"/>
    </location>
    <ligand>
        <name>substrate</name>
    </ligand>
</feature>
<evidence type="ECO:0000256" key="13">
    <source>
        <dbReference type="RuleBase" id="RU003785"/>
    </source>
</evidence>
<dbReference type="OrthoDB" id="9776390at2"/>
<keyword evidence="6 10" id="KW-0547">Nucleotide-binding</keyword>
<organism evidence="14 16">
    <name type="scientific">Salinicoccus roseus</name>
    <dbReference type="NCBI Taxonomy" id="45670"/>
    <lineage>
        <taxon>Bacteria</taxon>
        <taxon>Bacillati</taxon>
        <taxon>Bacillota</taxon>
        <taxon>Bacilli</taxon>
        <taxon>Bacillales</taxon>
        <taxon>Staphylococcaceae</taxon>
        <taxon>Salinicoccus</taxon>
    </lineage>
</organism>
<keyword evidence="5 10" id="KW-0819">tRNA processing</keyword>
<dbReference type="GO" id="GO:0005524">
    <property type="term" value="F:ATP binding"/>
    <property type="evidence" value="ECO:0007669"/>
    <property type="project" value="UniProtKB-UniRule"/>
</dbReference>
<feature type="site" description="Interaction with substrate tRNA" evidence="10">
    <location>
        <position position="125"/>
    </location>
</feature>
<dbReference type="Gene3D" id="1.10.20.140">
    <property type="match status" value="1"/>
</dbReference>
<name>A0A0C2HH75_9STAP</name>
<dbReference type="EC" id="2.5.1.75" evidence="10"/>
<evidence type="ECO:0000256" key="8">
    <source>
        <dbReference type="ARBA" id="ARBA00022842"/>
    </source>
</evidence>
<sequence length="313" mass="36279">MSEKKKLLILVGPTAIGKSQLGVEIAKRFNLEVISGDSMQVYQGMDIGTGKITDEEMDGVQHYMIDVMPPDTTFSVHQFQKHVDEIIDEFHEDGRVPFIVGGTGHYIRALIYGYEFDDEDDEEKRALTERFERMGTPILHSRLKSIDPKLAEEIHANNRKRVIRALVKHELSDRISNRIGPGYTDEMKYDTFIVGLTRDRKLIHSNIDARVDKMFEMGLEDEVRNLLQHRSLSKTAGAAIGYKEFLPYFEGEASLNDVKESIKQHTRQYAKRQLTFFRNQLPVKWYDLDSVNTDIIFEDIYQFLQAKERKKND</sequence>
<gene>
    <name evidence="10 15" type="primary">miaA</name>
    <name evidence="15" type="ORF">F7P68_0006740</name>
    <name evidence="14" type="ORF">SN16_05395</name>
</gene>
<comment type="caution">
    <text evidence="14">The sequence shown here is derived from an EMBL/GenBank/DDBJ whole genome shotgun (WGS) entry which is preliminary data.</text>
</comment>
<dbReference type="PANTHER" id="PTHR11088:SF60">
    <property type="entry name" value="TRNA DIMETHYLALLYLTRANSFERASE"/>
    <property type="match status" value="1"/>
</dbReference>
<dbReference type="Pfam" id="PF01715">
    <property type="entry name" value="IPPT"/>
    <property type="match status" value="1"/>
</dbReference>
<protein>
    <recommendedName>
        <fullName evidence="10">tRNA dimethylallyltransferase</fullName>
        <ecNumber evidence="10">2.5.1.75</ecNumber>
    </recommendedName>
    <alternativeName>
        <fullName evidence="10">Dimethylallyl diphosphate:tRNA dimethylallyltransferase</fullName>
        <shortName evidence="10">DMAPP:tRNA dimethylallyltransferase</shortName>
        <shortName evidence="10">DMATase</shortName>
    </alternativeName>
    <alternativeName>
        <fullName evidence="10">Isopentenyl-diphosphate:tRNA isopentenyltransferase</fullName>
        <shortName evidence="10">IPP transferase</shortName>
        <shortName evidence="10">IPPT</shortName>
        <shortName evidence="10">IPTase</shortName>
    </alternativeName>
</protein>
<evidence type="ECO:0000256" key="3">
    <source>
        <dbReference type="ARBA" id="ARBA00005842"/>
    </source>
</evidence>
<reference evidence="15 17" key="4">
    <citation type="submission" date="2022-12" db="EMBL/GenBank/DDBJ databases">
        <title>Genome analysis and biological profiling of marine Salinicoccus roseus MOSEL-ME25.</title>
        <authorList>
            <person name="Mirza F.T."/>
            <person name="Xie Y."/>
            <person name="Shinwari Z.K."/>
        </authorList>
    </citation>
    <scope>NUCLEOTIDE SEQUENCE [LARGE SCALE GENOMIC DNA]</scope>
    <source>
        <strain evidence="15 17">MOSEL-ME25</strain>
    </source>
</reference>
<evidence type="ECO:0000256" key="1">
    <source>
        <dbReference type="ARBA" id="ARBA00001946"/>
    </source>
</evidence>
<reference evidence="15" key="3">
    <citation type="submission" date="2020-04" db="EMBL/GenBank/DDBJ databases">
        <authorList>
            <person name="Tanveer F."/>
            <person name="Xie Y."/>
            <person name="Shinwari Z.K."/>
        </authorList>
    </citation>
    <scope>NUCLEOTIDE SEQUENCE</scope>
    <source>
        <strain evidence="15">MOSEL-ME25</strain>
    </source>
</reference>
<evidence type="ECO:0000313" key="14">
    <source>
        <dbReference type="EMBL" id="KIH70994.1"/>
    </source>
</evidence>
<comment type="cofactor">
    <cofactor evidence="1 10">
        <name>Mg(2+)</name>
        <dbReference type="ChEBI" id="CHEBI:18420"/>
    </cofactor>
</comment>